<feature type="region of interest" description="Disordered" evidence="2">
    <location>
        <begin position="676"/>
        <end position="709"/>
    </location>
</feature>
<feature type="coiled-coil region" evidence="1">
    <location>
        <begin position="112"/>
        <end position="199"/>
    </location>
</feature>
<proteinExistence type="predicted"/>
<protein>
    <submittedName>
        <fullName evidence="3">Uncharacterized protein</fullName>
    </submittedName>
</protein>
<comment type="caution">
    <text evidence="3">The sequence shown here is derived from an EMBL/GenBank/DDBJ whole genome shotgun (WGS) entry which is preliminary data.</text>
</comment>
<dbReference type="Proteomes" id="UP001367676">
    <property type="component" value="Unassembled WGS sequence"/>
</dbReference>
<keyword evidence="1" id="KW-0175">Coiled coil</keyword>
<dbReference type="EMBL" id="JBBCAQ010000010">
    <property type="protein sequence ID" value="KAK7601355.1"/>
    <property type="molecule type" value="Genomic_DNA"/>
</dbReference>
<keyword evidence="4" id="KW-1185">Reference proteome</keyword>
<sequence length="709" mass="81708">MCVINAKDSADDRQLRRERHQKDLEEFKTLMEQKREQRKLAISRISDELNTLRRNKDDLEKEKTLRIGLERQVQALKEVSTVSNEMLQLRETQVLELKKRMQTMETSSEESLITLRAQYETQIENIRKLRQLYEERAEAAARGHEKEMEKERAKNTLLELKIEQFTKDIPIKQQLQEKINKLETQRTTHETEINSLKDERSSLVAACSNLTSQLSLINNLFSNMLTGDMDFDLLTQMLQDNHNLITDLIANGDINDTAALLVNIAEKVYKKPDEAKDSSTASSSAKEEIASNLPKVWRMLIELLNSHEDSYHMVPGTSDECYKHVKTATGSRTVISVSQTFLRLKDLILEKNSLVKEVSRLKTLNGHLENRLVLQERRLGVVTSELRKTWGIVSKLKVQHRQLHTHEKILRYELQHKRHMLTNLKQELECCKETWDRVREKNTQTEHDWELLRKEFALRKSRDASNSAESGYEDDESSQSPDLSCSDLDFDLPVDQRKPNDNELEDAASDATVIELIDMLELEEDEPYANTDCSESAPSTPDDLPQTQISEEQEAPEKTETNTAVSSEEKFAARAARLRRLEQQCQSLLNQMALTSLRSDTLSTRLEELHEQYGSEERRGLSSRQQSVSETLISEPSQPQDERSDRVQKMEQACMDILDHVTAESTQVSLENICDRRTLSTDVISEPSEDTVPDPERENESGRVEDDEI</sequence>
<evidence type="ECO:0000313" key="3">
    <source>
        <dbReference type="EMBL" id="KAK7601355.1"/>
    </source>
</evidence>
<feature type="compositionally biased region" description="Polar residues" evidence="2">
    <location>
        <begin position="531"/>
        <end position="550"/>
    </location>
</feature>
<feature type="region of interest" description="Disordered" evidence="2">
    <location>
        <begin position="527"/>
        <end position="568"/>
    </location>
</feature>
<organism evidence="3 4">
    <name type="scientific">Parthenolecanium corni</name>
    <dbReference type="NCBI Taxonomy" id="536013"/>
    <lineage>
        <taxon>Eukaryota</taxon>
        <taxon>Metazoa</taxon>
        <taxon>Ecdysozoa</taxon>
        <taxon>Arthropoda</taxon>
        <taxon>Hexapoda</taxon>
        <taxon>Insecta</taxon>
        <taxon>Pterygota</taxon>
        <taxon>Neoptera</taxon>
        <taxon>Paraneoptera</taxon>
        <taxon>Hemiptera</taxon>
        <taxon>Sternorrhyncha</taxon>
        <taxon>Coccoidea</taxon>
        <taxon>Coccidae</taxon>
        <taxon>Parthenolecanium</taxon>
    </lineage>
</organism>
<feature type="coiled-coil region" evidence="1">
    <location>
        <begin position="17"/>
        <end position="79"/>
    </location>
</feature>
<gene>
    <name evidence="3" type="ORF">V9T40_008796</name>
</gene>
<evidence type="ECO:0000256" key="1">
    <source>
        <dbReference type="SAM" id="Coils"/>
    </source>
</evidence>
<feature type="compositionally biased region" description="Basic and acidic residues" evidence="2">
    <location>
        <begin position="694"/>
        <end position="709"/>
    </location>
</feature>
<evidence type="ECO:0000256" key="2">
    <source>
        <dbReference type="SAM" id="MobiDB-lite"/>
    </source>
</evidence>
<accession>A0AAN9Y8G5</accession>
<dbReference type="AlphaFoldDB" id="A0AAN9Y8G5"/>
<name>A0AAN9Y8G5_9HEMI</name>
<feature type="region of interest" description="Disordered" evidence="2">
    <location>
        <begin position="460"/>
        <end position="510"/>
    </location>
</feature>
<feature type="region of interest" description="Disordered" evidence="2">
    <location>
        <begin position="610"/>
        <end position="648"/>
    </location>
</feature>
<feature type="compositionally biased region" description="Polar residues" evidence="2">
    <location>
        <begin position="622"/>
        <end position="639"/>
    </location>
</feature>
<feature type="compositionally biased region" description="Basic and acidic residues" evidence="2">
    <location>
        <begin position="610"/>
        <end position="620"/>
    </location>
</feature>
<evidence type="ECO:0000313" key="4">
    <source>
        <dbReference type="Proteomes" id="UP001367676"/>
    </source>
</evidence>
<reference evidence="3 4" key="1">
    <citation type="submission" date="2024-03" db="EMBL/GenBank/DDBJ databases">
        <title>Adaptation during the transition from Ophiocordyceps entomopathogen to insect associate is accompanied by gene loss and intensified selection.</title>
        <authorList>
            <person name="Ward C.M."/>
            <person name="Onetto C.A."/>
            <person name="Borneman A.R."/>
        </authorList>
    </citation>
    <scope>NUCLEOTIDE SEQUENCE [LARGE SCALE GENOMIC DNA]</scope>
    <source>
        <strain evidence="3">AWRI1</strain>
        <tissue evidence="3">Single Adult Female</tissue>
    </source>
</reference>